<dbReference type="EMBL" id="JAFIQS020000013">
    <property type="protein sequence ID" value="KAH9474629.1"/>
    <property type="molecule type" value="Genomic_DNA"/>
</dbReference>
<comment type="caution">
    <text evidence="1">The sequence shown here is derived from an EMBL/GenBank/DDBJ whole genome shotgun (WGS) entry which is preliminary data.</text>
</comment>
<gene>
    <name evidence="1" type="ORF">JR316_0013093</name>
</gene>
<proteinExistence type="predicted"/>
<protein>
    <submittedName>
        <fullName evidence="1">Uncharacterized protein</fullName>
    </submittedName>
</protein>
<dbReference type="Proteomes" id="UP000664032">
    <property type="component" value="Unassembled WGS sequence"/>
</dbReference>
<reference evidence="1" key="1">
    <citation type="submission" date="2021-10" db="EMBL/GenBank/DDBJ databases">
        <title>Psilocybe cubensis genome.</title>
        <authorList>
            <person name="Mckernan K.J."/>
            <person name="Crawford S."/>
            <person name="Trippe A."/>
            <person name="Kane L.T."/>
            <person name="Mclaughlin S."/>
        </authorList>
    </citation>
    <scope>NUCLEOTIDE SEQUENCE</scope>
    <source>
        <strain evidence="1">MGC-MH-2018</strain>
    </source>
</reference>
<sequence length="262" mass="29443">MQSFRALSPSAIRRTSLWYMSMFGWVFIAFVNILLVGQQTGPPPNVYYCLAQASLVYSSTAYSAMTFAAYMTQTYCSIASPELKHLSNRPLFVALLHIIPSLVFVAIVLEILIVGLKQKNLIEREPYGMYCHLQTSTPAHVTAGVILIGMSIVLVFELLIFRLIRQTSQGVRSVSRNSMSVAQESFSREIFIRMAVFSTWAFICVGLSSIQYLPDTMSVDYAKVQIVQATLPCIATLTVGTQRDVMNTCLKRRKFFESRTEL</sequence>
<evidence type="ECO:0000313" key="1">
    <source>
        <dbReference type="EMBL" id="KAH9474629.1"/>
    </source>
</evidence>
<name>A0ACB8GGM0_PSICU</name>
<keyword evidence="2" id="KW-1185">Reference proteome</keyword>
<organism evidence="1 2">
    <name type="scientific">Psilocybe cubensis</name>
    <name type="common">Psychedelic mushroom</name>
    <name type="synonym">Stropharia cubensis</name>
    <dbReference type="NCBI Taxonomy" id="181762"/>
    <lineage>
        <taxon>Eukaryota</taxon>
        <taxon>Fungi</taxon>
        <taxon>Dikarya</taxon>
        <taxon>Basidiomycota</taxon>
        <taxon>Agaricomycotina</taxon>
        <taxon>Agaricomycetes</taxon>
        <taxon>Agaricomycetidae</taxon>
        <taxon>Agaricales</taxon>
        <taxon>Agaricineae</taxon>
        <taxon>Strophariaceae</taxon>
        <taxon>Psilocybe</taxon>
    </lineage>
</organism>
<accession>A0ACB8GGM0</accession>
<evidence type="ECO:0000313" key="2">
    <source>
        <dbReference type="Proteomes" id="UP000664032"/>
    </source>
</evidence>